<dbReference type="GO" id="GO:0016301">
    <property type="term" value="F:kinase activity"/>
    <property type="evidence" value="ECO:0007669"/>
    <property type="project" value="UniProtKB-KW"/>
</dbReference>
<comment type="caution">
    <text evidence="4">The sequence shown here is derived from an EMBL/GenBank/DDBJ whole genome shotgun (WGS) entry which is preliminary data.</text>
</comment>
<reference evidence="4 5" key="1">
    <citation type="submission" date="2024-06" db="EMBL/GenBank/DDBJ databases">
        <title>Genomic Encyclopedia of Type Strains, Phase V (KMG-V): Genome sequencing to study the core and pangenomes of soil and plant-associated prokaryotes.</title>
        <authorList>
            <person name="Whitman W."/>
        </authorList>
    </citation>
    <scope>NUCLEOTIDE SEQUENCE [LARGE SCALE GENOMIC DNA]</scope>
    <source>
        <strain evidence="4 5">NE40</strain>
    </source>
</reference>
<evidence type="ECO:0000313" key="4">
    <source>
        <dbReference type="EMBL" id="MET4755377.1"/>
    </source>
</evidence>
<evidence type="ECO:0000259" key="3">
    <source>
        <dbReference type="Pfam" id="PF02782"/>
    </source>
</evidence>
<dbReference type="Proteomes" id="UP001549366">
    <property type="component" value="Unassembled WGS sequence"/>
</dbReference>
<keyword evidence="5" id="KW-1185">Reference proteome</keyword>
<evidence type="ECO:0000256" key="1">
    <source>
        <dbReference type="ARBA" id="ARBA00022679"/>
    </source>
</evidence>
<accession>A0ABV2SC85</accession>
<dbReference type="RefSeq" id="WP_354009808.1">
    <property type="nucleotide sequence ID" value="NZ_JBEWTA010000001.1"/>
</dbReference>
<keyword evidence="2 4" id="KW-0418">Kinase</keyword>
<name>A0ABV2SC85_9GAMM</name>
<dbReference type="PANTHER" id="PTHR43435:SF4">
    <property type="entry name" value="FGGY CARBOHYDRATE KINASE DOMAIN-CONTAINING PROTEIN"/>
    <property type="match status" value="1"/>
</dbReference>
<dbReference type="EMBL" id="JBEWTB010000002">
    <property type="protein sequence ID" value="MET4755377.1"/>
    <property type="molecule type" value="Genomic_DNA"/>
</dbReference>
<keyword evidence="1" id="KW-0808">Transferase</keyword>
<evidence type="ECO:0000313" key="5">
    <source>
        <dbReference type="Proteomes" id="UP001549366"/>
    </source>
</evidence>
<dbReference type="PANTHER" id="PTHR43435">
    <property type="entry name" value="RIBULOKINASE"/>
    <property type="match status" value="1"/>
</dbReference>
<organism evidence="4 5">
    <name type="scientific">Endozoicomonas lisbonensis</name>
    <dbReference type="NCBI Taxonomy" id="3120522"/>
    <lineage>
        <taxon>Bacteria</taxon>
        <taxon>Pseudomonadati</taxon>
        <taxon>Pseudomonadota</taxon>
        <taxon>Gammaproteobacteria</taxon>
        <taxon>Oceanospirillales</taxon>
        <taxon>Endozoicomonadaceae</taxon>
        <taxon>Endozoicomonas</taxon>
    </lineage>
</organism>
<dbReference type="InterPro" id="IPR043129">
    <property type="entry name" value="ATPase_NBD"/>
</dbReference>
<evidence type="ECO:0000256" key="2">
    <source>
        <dbReference type="ARBA" id="ARBA00022777"/>
    </source>
</evidence>
<feature type="domain" description="Carbohydrate kinase FGGY C-terminal" evidence="3">
    <location>
        <begin position="12"/>
        <end position="124"/>
    </location>
</feature>
<gene>
    <name evidence="4" type="ORF">V5J35_000569</name>
</gene>
<dbReference type="SUPFAM" id="SSF53067">
    <property type="entry name" value="Actin-like ATPase domain"/>
    <property type="match status" value="1"/>
</dbReference>
<dbReference type="InterPro" id="IPR018485">
    <property type="entry name" value="FGGY_C"/>
</dbReference>
<dbReference type="Pfam" id="PF02782">
    <property type="entry name" value="FGGY_C"/>
    <property type="match status" value="1"/>
</dbReference>
<protein>
    <submittedName>
        <fullName evidence="4">Ribulose kinase</fullName>
    </submittedName>
</protein>
<proteinExistence type="predicted"/>
<sequence>MLTEAENSNFLANFHLLGYHHGNRSPRASPHLKGMVSGLSMNNDLTELAKIYLAAIQSVSYGTRHIIEAMNNAGHQIIRIHMCGGGTKNPLWLREHANVTDCEIVLSAEDEAVILGSAMLAATACGDFSDLKEAMAAMSSKGEVIQPDRKTRAFHDAKYRVFHEMYEDQMKYKAMMKDV</sequence>
<dbReference type="Gene3D" id="3.30.420.40">
    <property type="match status" value="1"/>
</dbReference>